<dbReference type="GO" id="GO:0000287">
    <property type="term" value="F:magnesium ion binding"/>
    <property type="evidence" value="ECO:0007669"/>
    <property type="project" value="TreeGrafter"/>
</dbReference>
<dbReference type="InterPro" id="IPR036412">
    <property type="entry name" value="HAD-like_sf"/>
</dbReference>
<dbReference type="EMBL" id="CP006682">
    <property type="protein sequence ID" value="AHB36531.1"/>
    <property type="molecule type" value="Genomic_DNA"/>
</dbReference>
<dbReference type="PANTHER" id="PTHR10000">
    <property type="entry name" value="PHOSPHOSERINE PHOSPHATASE"/>
    <property type="match status" value="1"/>
</dbReference>
<dbReference type="Proteomes" id="UP000018550">
    <property type="component" value="Chromosome"/>
</dbReference>
<accession>V5RKB2</accession>
<dbReference type="HOGENOM" id="CLU_044146_1_4_14"/>
<gene>
    <name evidence="1" type="ORF">SAPIS_v1c06860</name>
</gene>
<dbReference type="SUPFAM" id="SSF56784">
    <property type="entry name" value="HAD-like"/>
    <property type="match status" value="1"/>
</dbReference>
<evidence type="ECO:0000313" key="1">
    <source>
        <dbReference type="EMBL" id="AHB36531.1"/>
    </source>
</evidence>
<dbReference type="Gene3D" id="3.40.50.1000">
    <property type="entry name" value="HAD superfamily/HAD-like"/>
    <property type="match status" value="1"/>
</dbReference>
<reference evidence="1 2" key="1">
    <citation type="journal article" date="2014" name="Genome Announc.">
        <title>Complete Genome Sequence of Spiroplasma apis B31T (ATCC 33834), a Bacterium Associated with May Disease of Honeybees (Apis mellifera).</title>
        <authorList>
            <person name="Ku C."/>
            <person name="Lo W.S."/>
            <person name="Chen L.L."/>
            <person name="Kuo C.H."/>
        </authorList>
    </citation>
    <scope>NUCLEOTIDE SEQUENCE [LARGE SCALE GENOMIC DNA]</scope>
    <source>
        <strain evidence="1">B31</strain>
    </source>
</reference>
<dbReference type="GO" id="GO:0016791">
    <property type="term" value="F:phosphatase activity"/>
    <property type="evidence" value="ECO:0007669"/>
    <property type="project" value="TreeGrafter"/>
</dbReference>
<keyword evidence="1" id="KW-0378">Hydrolase</keyword>
<name>V5RKB2_SPIAP</name>
<dbReference type="Gene3D" id="3.30.1240.10">
    <property type="match status" value="1"/>
</dbReference>
<dbReference type="InterPro" id="IPR006379">
    <property type="entry name" value="HAD-SF_hydro_IIB"/>
</dbReference>
<dbReference type="RefSeq" id="WP_023789710.1">
    <property type="nucleotide sequence ID" value="NC_022998.1"/>
</dbReference>
<dbReference type="OrthoDB" id="388395at2"/>
<proteinExistence type="predicted"/>
<dbReference type="eggNOG" id="COG0561">
    <property type="taxonomic scope" value="Bacteria"/>
</dbReference>
<dbReference type="NCBIfam" id="TIGR01484">
    <property type="entry name" value="HAD-SF-IIB"/>
    <property type="match status" value="1"/>
</dbReference>
<dbReference type="InterPro" id="IPR023214">
    <property type="entry name" value="HAD_sf"/>
</dbReference>
<dbReference type="Pfam" id="PF08282">
    <property type="entry name" value="Hydrolase_3"/>
    <property type="match status" value="1"/>
</dbReference>
<dbReference type="AlphaFoldDB" id="V5RKB2"/>
<dbReference type="GO" id="GO:0005829">
    <property type="term" value="C:cytosol"/>
    <property type="evidence" value="ECO:0007669"/>
    <property type="project" value="TreeGrafter"/>
</dbReference>
<sequence>MAMPFIACDLDGTIVRNEDFKILESTINDILNYQQNSGSRFFIVTGRSFETTKMYAKELEVKLPVIGCNGAVITDPITGNVIFEDVINTEISVKLIDFSIENQLDLAFYTSSAMIALTFSERANYFKKAYADIDNDMKPKIVFIDSLEDMKEAVMKNIHKPVKFLFSFPQEGNGKIVENTKNLLSNLGLNHPITLMNNRILIDAMNSNINKATGLKKWADLVGVDVELIHTIGDNNNDIEMTKQSKFGCAVDNAVPALKNTAKTILKSIEDNGVGLYLSTLLED</sequence>
<keyword evidence="2" id="KW-1185">Reference proteome</keyword>
<evidence type="ECO:0000313" key="2">
    <source>
        <dbReference type="Proteomes" id="UP000018550"/>
    </source>
</evidence>
<protein>
    <submittedName>
        <fullName evidence="1">HAD family hydrolase</fullName>
    </submittedName>
</protein>
<dbReference type="STRING" id="1276258.SAPIS_v1c06860"/>
<dbReference type="KEGG" id="sapi:SAPIS_v1c06860"/>
<dbReference type="PANTHER" id="PTHR10000:SF8">
    <property type="entry name" value="HAD SUPERFAMILY HYDROLASE-LIKE, TYPE 3"/>
    <property type="match status" value="1"/>
</dbReference>
<dbReference type="PATRIC" id="fig|1276258.3.peg.700"/>
<organism evidence="1 2">
    <name type="scientific">Spiroplasma apis B31</name>
    <dbReference type="NCBI Taxonomy" id="1276258"/>
    <lineage>
        <taxon>Bacteria</taxon>
        <taxon>Bacillati</taxon>
        <taxon>Mycoplasmatota</taxon>
        <taxon>Mollicutes</taxon>
        <taxon>Entomoplasmatales</taxon>
        <taxon>Spiroplasmataceae</taxon>
        <taxon>Spiroplasma</taxon>
    </lineage>
</organism>